<keyword evidence="4" id="KW-1185">Reference proteome</keyword>
<feature type="compositionally biased region" description="Pro residues" evidence="1">
    <location>
        <begin position="512"/>
        <end position="522"/>
    </location>
</feature>
<feature type="region of interest" description="Disordered" evidence="1">
    <location>
        <begin position="509"/>
        <end position="529"/>
    </location>
</feature>
<proteinExistence type="predicted"/>
<protein>
    <recommendedName>
        <fullName evidence="2">Peptidase M28 domain-containing protein</fullName>
    </recommendedName>
</protein>
<evidence type="ECO:0000313" key="3">
    <source>
        <dbReference type="EMBL" id="GII04110.1"/>
    </source>
</evidence>
<dbReference type="Proteomes" id="UP000634476">
    <property type="component" value="Unassembled WGS sequence"/>
</dbReference>
<comment type="caution">
    <text evidence="3">The sequence shown here is derived from an EMBL/GenBank/DDBJ whole genome shotgun (WGS) entry which is preliminary data.</text>
</comment>
<dbReference type="Pfam" id="PF04389">
    <property type="entry name" value="Peptidase_M28"/>
    <property type="match status" value="1"/>
</dbReference>
<dbReference type="PANTHER" id="PTHR12147:SF26">
    <property type="entry name" value="PEPTIDASE M28 DOMAIN-CONTAINING PROTEIN"/>
    <property type="match status" value="1"/>
</dbReference>
<gene>
    <name evidence="3" type="ORF">Pta02_61180</name>
</gene>
<dbReference type="PANTHER" id="PTHR12147">
    <property type="entry name" value="METALLOPEPTIDASE M28 FAMILY MEMBER"/>
    <property type="match status" value="1"/>
</dbReference>
<reference evidence="3" key="1">
    <citation type="submission" date="2021-01" db="EMBL/GenBank/DDBJ databases">
        <title>Whole genome shotgun sequence of Planobispora takensis NBRC 109077.</title>
        <authorList>
            <person name="Komaki H."/>
            <person name="Tamura T."/>
        </authorList>
    </citation>
    <scope>NUCLEOTIDE SEQUENCE</scope>
    <source>
        <strain evidence="3">NBRC 109077</strain>
    </source>
</reference>
<dbReference type="AlphaFoldDB" id="A0A8J3T4U8"/>
<dbReference type="RefSeq" id="WP_203878369.1">
    <property type="nucleotide sequence ID" value="NZ_BOOK01000046.1"/>
</dbReference>
<dbReference type="InterPro" id="IPR045175">
    <property type="entry name" value="M28_fam"/>
</dbReference>
<feature type="domain" description="Peptidase M28" evidence="2">
    <location>
        <begin position="228"/>
        <end position="423"/>
    </location>
</feature>
<organism evidence="3 4">
    <name type="scientific">Planobispora takensis</name>
    <dbReference type="NCBI Taxonomy" id="1367882"/>
    <lineage>
        <taxon>Bacteria</taxon>
        <taxon>Bacillati</taxon>
        <taxon>Actinomycetota</taxon>
        <taxon>Actinomycetes</taxon>
        <taxon>Streptosporangiales</taxon>
        <taxon>Streptosporangiaceae</taxon>
        <taxon>Planobispora</taxon>
    </lineage>
</organism>
<sequence>MRAREAVLSVHDAFPVEHCEELVASLCGLDRYQASDGIGAAADLVASAAERAGLREVTLRRYPADGRARWWTFRAPAAWTPVKATLDLLEPGGVRRVAEHPAHPYCLATYSAAAHARGVPLIDGTDPGAEAPPGALVLLPSGRGIRLGPAIAGLQRTEAGGVVTDIPAERWHDQPVSGRLELARDSRLYAFSVPPATMAVLLRAAREGVAAAVTVEVTGDAAMPVVEAVLPGDEAAGETLLLAHLCHPAPGANDNASGVAALLGVATALAALPRRPGEGPVRFVWGPEFAGTAAHLHGRRGPRPAYVLNLDMVGEDQAVCGCPLTVEGGPGHVPSPLPALAADFAHLLPAPASSYAGAVPLRAWRWEEVPFSGASDHALFADPATASPSLALGHWPDPYRHTSLDTPDKVSGEELRRAGTLAGALALFLRGMGAGDRPYLRSVLTDWALGRMVAARRLARAARPGNDGVVDPFSQDRLGGFLRHQAGLAAAVLPELAGDLGAHAEALAAPHVPSPPLPPSPQPSRRLGNRWPGPFNFEGLLDAATPADRAWLAGQDDGDPSAYTKAVALALALATGAEFGQAVVQAAYSTWLPIDPAFAARLMDVLEAADWPRNDLTQPS</sequence>
<dbReference type="Gene3D" id="3.40.630.10">
    <property type="entry name" value="Zn peptidases"/>
    <property type="match status" value="1"/>
</dbReference>
<evidence type="ECO:0000313" key="4">
    <source>
        <dbReference type="Proteomes" id="UP000634476"/>
    </source>
</evidence>
<dbReference type="SUPFAM" id="SSF53187">
    <property type="entry name" value="Zn-dependent exopeptidases"/>
    <property type="match status" value="1"/>
</dbReference>
<evidence type="ECO:0000259" key="2">
    <source>
        <dbReference type="Pfam" id="PF04389"/>
    </source>
</evidence>
<dbReference type="InterPro" id="IPR007484">
    <property type="entry name" value="Peptidase_M28"/>
</dbReference>
<dbReference type="GO" id="GO:0006508">
    <property type="term" value="P:proteolysis"/>
    <property type="evidence" value="ECO:0007669"/>
    <property type="project" value="InterPro"/>
</dbReference>
<dbReference type="GO" id="GO:0008235">
    <property type="term" value="F:metalloexopeptidase activity"/>
    <property type="evidence" value="ECO:0007669"/>
    <property type="project" value="InterPro"/>
</dbReference>
<name>A0A8J3T4U8_9ACTN</name>
<dbReference type="EMBL" id="BOOK01000046">
    <property type="protein sequence ID" value="GII04110.1"/>
    <property type="molecule type" value="Genomic_DNA"/>
</dbReference>
<evidence type="ECO:0000256" key="1">
    <source>
        <dbReference type="SAM" id="MobiDB-lite"/>
    </source>
</evidence>
<accession>A0A8J3T4U8</accession>